<evidence type="ECO:0000313" key="2">
    <source>
        <dbReference type="EMBL" id="KAF2148511.1"/>
    </source>
</evidence>
<dbReference type="Pfam" id="PF20150">
    <property type="entry name" value="2EXR"/>
    <property type="match status" value="1"/>
</dbReference>
<dbReference type="OrthoDB" id="3546385at2759"/>
<comment type="caution">
    <text evidence="2">The sequence shown here is derived from an EMBL/GenBank/DDBJ whole genome shotgun (WGS) entry which is preliminary data.</text>
</comment>
<name>A0A9P4MI53_9PEZI</name>
<dbReference type="EMBL" id="ML996093">
    <property type="protein sequence ID" value="KAF2148511.1"/>
    <property type="molecule type" value="Genomic_DNA"/>
</dbReference>
<organism evidence="2 3">
    <name type="scientific">Myriangium duriaei CBS 260.36</name>
    <dbReference type="NCBI Taxonomy" id="1168546"/>
    <lineage>
        <taxon>Eukaryota</taxon>
        <taxon>Fungi</taxon>
        <taxon>Dikarya</taxon>
        <taxon>Ascomycota</taxon>
        <taxon>Pezizomycotina</taxon>
        <taxon>Dothideomycetes</taxon>
        <taxon>Dothideomycetidae</taxon>
        <taxon>Myriangiales</taxon>
        <taxon>Myriangiaceae</taxon>
        <taxon>Myriangium</taxon>
    </lineage>
</organism>
<proteinExistence type="predicted"/>
<evidence type="ECO:0000313" key="3">
    <source>
        <dbReference type="Proteomes" id="UP000799439"/>
    </source>
</evidence>
<feature type="domain" description="2EXR" evidence="1">
    <location>
        <begin position="10"/>
        <end position="109"/>
    </location>
</feature>
<dbReference type="AlphaFoldDB" id="A0A9P4MI53"/>
<protein>
    <recommendedName>
        <fullName evidence="1">2EXR domain-containing protein</fullName>
    </recommendedName>
</protein>
<dbReference type="InterPro" id="IPR045518">
    <property type="entry name" value="2EXR"/>
</dbReference>
<evidence type="ECO:0000259" key="1">
    <source>
        <dbReference type="Pfam" id="PF20150"/>
    </source>
</evidence>
<dbReference type="Proteomes" id="UP000799439">
    <property type="component" value="Unassembled WGS sequence"/>
</dbReference>
<reference evidence="2" key="1">
    <citation type="journal article" date="2020" name="Stud. Mycol.">
        <title>101 Dothideomycetes genomes: a test case for predicting lifestyles and emergence of pathogens.</title>
        <authorList>
            <person name="Haridas S."/>
            <person name="Albert R."/>
            <person name="Binder M."/>
            <person name="Bloem J."/>
            <person name="Labutti K."/>
            <person name="Salamov A."/>
            <person name="Andreopoulos B."/>
            <person name="Baker S."/>
            <person name="Barry K."/>
            <person name="Bills G."/>
            <person name="Bluhm B."/>
            <person name="Cannon C."/>
            <person name="Castanera R."/>
            <person name="Culley D."/>
            <person name="Daum C."/>
            <person name="Ezra D."/>
            <person name="Gonzalez J."/>
            <person name="Henrissat B."/>
            <person name="Kuo A."/>
            <person name="Liang C."/>
            <person name="Lipzen A."/>
            <person name="Lutzoni F."/>
            <person name="Magnuson J."/>
            <person name="Mondo S."/>
            <person name="Nolan M."/>
            <person name="Ohm R."/>
            <person name="Pangilinan J."/>
            <person name="Park H.-J."/>
            <person name="Ramirez L."/>
            <person name="Alfaro M."/>
            <person name="Sun H."/>
            <person name="Tritt A."/>
            <person name="Yoshinaga Y."/>
            <person name="Zwiers L.-H."/>
            <person name="Turgeon B."/>
            <person name="Goodwin S."/>
            <person name="Spatafora J."/>
            <person name="Crous P."/>
            <person name="Grigoriev I."/>
        </authorList>
    </citation>
    <scope>NUCLEOTIDE SEQUENCE</scope>
    <source>
        <strain evidence="2">CBS 260.36</strain>
    </source>
</reference>
<accession>A0A9P4MI53</accession>
<keyword evidence="3" id="KW-1185">Reference proteome</keyword>
<gene>
    <name evidence="2" type="ORF">K461DRAFT_297923</name>
</gene>
<sequence length="254" mass="28971">MPDPITQSLFLPFSRLPAEIRAEIWRAALPSHPTRALFNYRSDLWKQIDVDSELRTSKLTLPLNFPVASTSHEARHVAQAWAWHHGLTKMSDQYPRPFLRSFNPEHDILYVPASRFDCFIRGGPGASGGAAPAPDITSVAVLIALFDDRTCLRSLWKHYPRVKILYVILEATAETPGPGEWWELGEDLGGAWKTDWNDLERLKWVHEMAQSEFTAPPDISVKPEALEGIRRDLHAEHFEVRPVRVVIRRTTEHA</sequence>